<dbReference type="SUPFAM" id="SSF81296">
    <property type="entry name" value="E set domains"/>
    <property type="match status" value="1"/>
</dbReference>
<evidence type="ECO:0000256" key="3">
    <source>
        <dbReference type="SAM" id="MobiDB-lite"/>
    </source>
</evidence>
<dbReference type="InterPro" id="IPR014756">
    <property type="entry name" value="Ig_E-set"/>
</dbReference>
<feature type="domain" description="Transglutaminase-like" evidence="4">
    <location>
        <begin position="338"/>
        <end position="430"/>
    </location>
</feature>
<evidence type="ECO:0000313" key="5">
    <source>
        <dbReference type="EMBL" id="KAL3860102.1"/>
    </source>
</evidence>
<dbReference type="AlphaFoldDB" id="A0ABD3VET7"/>
<dbReference type="InterPro" id="IPR002931">
    <property type="entry name" value="Transglutaminase-like"/>
</dbReference>
<name>A0ABD3VET7_SINWO</name>
<dbReference type="InterPro" id="IPR013783">
    <property type="entry name" value="Ig-like_fold"/>
</dbReference>
<evidence type="ECO:0000259" key="4">
    <source>
        <dbReference type="SMART" id="SM00460"/>
    </source>
</evidence>
<gene>
    <name evidence="5" type="ORF">ACJMK2_010270</name>
</gene>
<dbReference type="InterPro" id="IPR023608">
    <property type="entry name" value="Transglutaminase_animal"/>
</dbReference>
<dbReference type="Gene3D" id="2.60.40.10">
    <property type="entry name" value="Immunoglobulins"/>
    <property type="match status" value="3"/>
</dbReference>
<feature type="region of interest" description="Disordered" evidence="3">
    <location>
        <begin position="1"/>
        <end position="46"/>
    </location>
</feature>
<dbReference type="FunFam" id="3.90.260.10:FF:000002">
    <property type="entry name" value="Erythrocyte membrane protein band 4.2"/>
    <property type="match status" value="1"/>
</dbReference>
<comment type="caution">
    <text evidence="5">The sequence shown here is derived from an EMBL/GenBank/DDBJ whole genome shotgun (WGS) entry which is preliminary data.</text>
</comment>
<dbReference type="Pfam" id="PF00868">
    <property type="entry name" value="Transglut_N"/>
    <property type="match status" value="1"/>
</dbReference>
<feature type="active site" evidence="2">
    <location>
        <position position="427"/>
    </location>
</feature>
<feature type="active site" evidence="2">
    <location>
        <position position="404"/>
    </location>
</feature>
<evidence type="ECO:0000256" key="1">
    <source>
        <dbReference type="ARBA" id="ARBA00005968"/>
    </source>
</evidence>
<evidence type="ECO:0000313" key="6">
    <source>
        <dbReference type="Proteomes" id="UP001634394"/>
    </source>
</evidence>
<dbReference type="Gene3D" id="3.90.260.10">
    <property type="entry name" value="Transglutaminase-like"/>
    <property type="match status" value="1"/>
</dbReference>
<feature type="compositionally biased region" description="Low complexity" evidence="3">
    <location>
        <begin position="799"/>
        <end position="810"/>
    </location>
</feature>
<keyword evidence="6" id="KW-1185">Reference proteome</keyword>
<feature type="active site" evidence="2">
    <location>
        <position position="346"/>
    </location>
</feature>
<dbReference type="Proteomes" id="UP001634394">
    <property type="component" value="Unassembled WGS sequence"/>
</dbReference>
<evidence type="ECO:0000256" key="2">
    <source>
        <dbReference type="PIRSR" id="PIRSR000459-1"/>
    </source>
</evidence>
<dbReference type="InterPro" id="IPR036985">
    <property type="entry name" value="Transglutaminase-like_sf"/>
</dbReference>
<dbReference type="EMBL" id="JBJQND010000012">
    <property type="protein sequence ID" value="KAL3860102.1"/>
    <property type="molecule type" value="Genomic_DNA"/>
</dbReference>
<dbReference type="SUPFAM" id="SSF54001">
    <property type="entry name" value="Cysteine proteinases"/>
    <property type="match status" value="1"/>
</dbReference>
<dbReference type="PANTHER" id="PTHR11590">
    <property type="entry name" value="PROTEIN-GLUTAMINE GAMMA-GLUTAMYLTRANSFERASE"/>
    <property type="match status" value="1"/>
</dbReference>
<dbReference type="PIRSF" id="PIRSF000459">
    <property type="entry name" value="TGM_EBP42"/>
    <property type="match status" value="1"/>
</dbReference>
<accession>A0ABD3VET7</accession>
<proteinExistence type="inferred from homology"/>
<dbReference type="InterPro" id="IPR008958">
    <property type="entry name" value="Transglutaminase_C"/>
</dbReference>
<dbReference type="InterPro" id="IPR036238">
    <property type="entry name" value="Transglutaminase_C_sf"/>
</dbReference>
<feature type="compositionally biased region" description="Basic and acidic residues" evidence="3">
    <location>
        <begin position="789"/>
        <end position="798"/>
    </location>
</feature>
<feature type="region of interest" description="Disordered" evidence="3">
    <location>
        <begin position="764"/>
        <end position="810"/>
    </location>
</feature>
<dbReference type="Pfam" id="PF00927">
    <property type="entry name" value="Transglut_C"/>
    <property type="match status" value="2"/>
</dbReference>
<dbReference type="InterPro" id="IPR001102">
    <property type="entry name" value="Transglutaminase_N"/>
</dbReference>
<dbReference type="SUPFAM" id="SSF49309">
    <property type="entry name" value="Transglutaminase, two C-terminal domains"/>
    <property type="match status" value="2"/>
</dbReference>
<protein>
    <recommendedName>
        <fullName evidence="4">Transglutaminase-like domain-containing protein</fullName>
    </recommendedName>
</protein>
<dbReference type="PANTHER" id="PTHR11590:SF40">
    <property type="entry name" value="HEMOCYTE PROTEIN-GLUTAMINE GAMMA-GLUTAMYLTRANSFERASE-LIKE PROTEIN"/>
    <property type="match status" value="1"/>
</dbReference>
<sequence>MTRTRGRRSGEGDTVQPPKRPRHHYNLRATSSRVKRDKKLGGEIEGRRNNISDEDFRDKNKVLKVDEVGDALKVESVNYHLEENRKSHHTHEYELESLIVRRGQGFTLSVAFDRDINREEDIIYVQFTTGARPQESKGTLMRILINVKDQAITKDAAGDWSVQVTKVEGPTVSFTVNTEPDDIIGTYATFIETKLEGKSEDFTRFESDALFYLIFNPWCKDDVVYMDSEQERFEYVLNHMGRIWVGNKDHHRGRPWNFGQFENPCLQVALDLLDKAELTDVARASVVTVVRTISALANSMDEDGVLEGRWTNEYPKGTTKPWEWTGSVAILEQFHNTGKPVQFGQCWVFSGIVTTLLRTIGIPTRSVTNFESAHDTDCSMTIDKHWDEEGLPVNYLDDSVWNFHVWNESWFRRLDLPSGYDGWQVHDATPQETSEDVMRCGPASLKAVKEGHVYLNYDVGFVFAEVNGDRVQWRVKKDGSMEVLNIDKYSVGKRISTKAVGSDERHDLTWDYKYQDGSENERKVVEFVNQFSTRRKNNIYKKSQEQEVKFKLILPNDKMVGEDIEVGVVIENLLSKDRKIKVTLTVTSMYYTGVVGTRVKGETSEIDLPADKEAKVMMTVTNEEYKSVMNSQGDFKIFLACQVLETNDMFTAQEVFSLKRPELVIKVPEKVFLMVKSKAIMKFKNQTSRSLHNGVFHVEGSYVVKATTIHTRKVIKPGEKLKAEITLYPSRVGSLVIMASFGSDEVAGIESEAEVTVIKKKTTELREKEDEDDKMEVEENMGDAANASRNDEGNREDGAAAASGDDAGDS</sequence>
<dbReference type="Pfam" id="PF01841">
    <property type="entry name" value="Transglut_core"/>
    <property type="match status" value="1"/>
</dbReference>
<dbReference type="FunFam" id="2.60.40.10:FF:000171">
    <property type="entry name" value="protein-glutamine gamma-glutamyltransferase 6"/>
    <property type="match status" value="1"/>
</dbReference>
<dbReference type="InterPro" id="IPR050779">
    <property type="entry name" value="Transglutaminase"/>
</dbReference>
<feature type="compositionally biased region" description="Acidic residues" evidence="3">
    <location>
        <begin position="769"/>
        <end position="781"/>
    </location>
</feature>
<dbReference type="InterPro" id="IPR038765">
    <property type="entry name" value="Papain-like_cys_pep_sf"/>
</dbReference>
<reference evidence="5 6" key="1">
    <citation type="submission" date="2024-11" db="EMBL/GenBank/DDBJ databases">
        <title>Chromosome-level genome assembly of the freshwater bivalve Anodonta woodiana.</title>
        <authorList>
            <person name="Chen X."/>
        </authorList>
    </citation>
    <scope>NUCLEOTIDE SEQUENCE [LARGE SCALE GENOMIC DNA]</scope>
    <source>
        <strain evidence="5">MN2024</strain>
        <tissue evidence="5">Gills</tissue>
    </source>
</reference>
<dbReference type="SMART" id="SM00460">
    <property type="entry name" value="TGc"/>
    <property type="match status" value="1"/>
</dbReference>
<organism evidence="5 6">
    <name type="scientific">Sinanodonta woodiana</name>
    <name type="common">Chinese pond mussel</name>
    <name type="synonym">Anodonta woodiana</name>
    <dbReference type="NCBI Taxonomy" id="1069815"/>
    <lineage>
        <taxon>Eukaryota</taxon>
        <taxon>Metazoa</taxon>
        <taxon>Spiralia</taxon>
        <taxon>Lophotrochozoa</taxon>
        <taxon>Mollusca</taxon>
        <taxon>Bivalvia</taxon>
        <taxon>Autobranchia</taxon>
        <taxon>Heteroconchia</taxon>
        <taxon>Palaeoheterodonta</taxon>
        <taxon>Unionida</taxon>
        <taxon>Unionoidea</taxon>
        <taxon>Unionidae</taxon>
        <taxon>Unioninae</taxon>
        <taxon>Sinanodonta</taxon>
    </lineage>
</organism>
<comment type="similarity">
    <text evidence="1">Belongs to the transglutaminase superfamily. Transglutaminase family.</text>
</comment>